<dbReference type="AlphaFoldDB" id="A0A3D0KHU8"/>
<dbReference type="EMBL" id="DOTR01000057">
    <property type="protein sequence ID" value="HCA02759.1"/>
    <property type="molecule type" value="Genomic_DNA"/>
</dbReference>
<evidence type="ECO:0000313" key="1">
    <source>
        <dbReference type="EMBL" id="HCA02759.1"/>
    </source>
</evidence>
<sequence>MLKTALESVLETALEAAFKTLLKQNLKKVRIAGELTVTIYLQFVRKIQQQDTTLRHFFLSVTITLQFHAAYTGGASPNAI</sequence>
<proteinExistence type="predicted"/>
<accession>A0A3D0KHU8</accession>
<protein>
    <submittedName>
        <fullName evidence="1">Uncharacterized protein</fullName>
    </submittedName>
</protein>
<gene>
    <name evidence="1" type="ORF">DEO68_11380</name>
</gene>
<name>A0A3D0KHU8_9GAMM</name>
<reference evidence="1" key="1">
    <citation type="journal article" date="2018" name="Nat. Biotechnol.">
        <title>A standardized bacterial taxonomy based on genome phylogeny substantially revises the tree of life.</title>
        <authorList>
            <person name="Parks D.H."/>
            <person name="Chuvochina M."/>
            <person name="Waite D.W."/>
            <person name="Rinke C."/>
            <person name="Skarshewski A."/>
            <person name="Chaumeil P.A."/>
            <person name="Hugenholtz P."/>
        </authorList>
    </citation>
    <scope>NUCLEOTIDE SEQUENCE [LARGE SCALE GENOMIC DNA]</scope>
    <source>
        <strain evidence="1">UBA11284</strain>
    </source>
</reference>
<organism evidence="1">
    <name type="scientific">Halomonas campaniensis</name>
    <dbReference type="NCBI Taxonomy" id="213554"/>
    <lineage>
        <taxon>Bacteria</taxon>
        <taxon>Pseudomonadati</taxon>
        <taxon>Pseudomonadota</taxon>
        <taxon>Gammaproteobacteria</taxon>
        <taxon>Oceanospirillales</taxon>
        <taxon>Halomonadaceae</taxon>
        <taxon>Halomonas</taxon>
    </lineage>
</organism>
<comment type="caution">
    <text evidence="1">The sequence shown here is derived from an EMBL/GenBank/DDBJ whole genome shotgun (WGS) entry which is preliminary data.</text>
</comment>